<organism evidence="1 2">
    <name type="scientific">Stenotrophomonas phage IME-SM1</name>
    <dbReference type="NCBI Taxonomy" id="1654717"/>
    <lineage>
        <taxon>Viruses</taxon>
        <taxon>Duplodnaviria</taxon>
        <taxon>Heunggongvirae</taxon>
        <taxon>Uroviricota</taxon>
        <taxon>Caudoviricetes</taxon>
        <taxon>Menderavirus</taxon>
        <taxon>Menderavirus IMESM1</taxon>
    </lineage>
</organism>
<dbReference type="EMBL" id="KR560069">
    <property type="protein sequence ID" value="AKO61570.1"/>
    <property type="molecule type" value="Genomic_DNA"/>
</dbReference>
<name>A0A0H4IP73_9CAUD</name>
<dbReference type="Proteomes" id="UP000224291">
    <property type="component" value="Segment"/>
</dbReference>
<dbReference type="KEGG" id="vg:65066680"/>
<proteinExistence type="predicted"/>
<reference evidence="1 2" key="1">
    <citation type="submission" date="2015-05" db="EMBL/GenBank/DDBJ databases">
        <authorList>
            <person name="Liu X."/>
            <person name="Tong Y."/>
            <person name="Huang Y."/>
            <person name="Fan H."/>
            <person name="An X."/>
            <person name="Mi Z."/>
            <person name="Zhang Z."/>
        </authorList>
    </citation>
    <scope>NUCLEOTIDE SEQUENCE [LARGE SCALE GENOMIC DNA]</scope>
</reference>
<sequence length="165" mass="19151">MSIYTLLDGSVEGANELAEAWKRCIARDADLQIGLVNARREQHKRLKKIADLKTSLYQLYAFDSEITAHARSVLKQELFLLNAERVEGENFIRRCKDRIKRVAADQIKVTEQMFSLARTTLASTNLREDQMVRYMKRAGVDLYRGWYHKITTQSLMNHLNATYIP</sequence>
<dbReference type="RefSeq" id="YP_010077763.1">
    <property type="nucleotide sequence ID" value="NC_054952.1"/>
</dbReference>
<protein>
    <submittedName>
        <fullName evidence="1">Uncharacterized protein</fullName>
    </submittedName>
</protein>
<keyword evidence="2" id="KW-1185">Reference proteome</keyword>
<evidence type="ECO:0000313" key="1">
    <source>
        <dbReference type="EMBL" id="AKO61570.1"/>
    </source>
</evidence>
<accession>A0A0H4IP73</accession>
<dbReference type="GeneID" id="65066680"/>
<evidence type="ECO:0000313" key="2">
    <source>
        <dbReference type="Proteomes" id="UP000224291"/>
    </source>
</evidence>